<dbReference type="Gene3D" id="3.20.20.370">
    <property type="entry name" value="Glycoside hydrolase/deacetylase"/>
    <property type="match status" value="1"/>
</dbReference>
<dbReference type="InterPro" id="IPR011330">
    <property type="entry name" value="Glyco_hydro/deAcase_b/a-brl"/>
</dbReference>
<comment type="caution">
    <text evidence="1">The sequence shown here is derived from an EMBL/GenBank/DDBJ whole genome shotgun (WGS) entry which is preliminary data.</text>
</comment>
<reference evidence="1 2" key="1">
    <citation type="submission" date="2020-08" db="EMBL/GenBank/DDBJ databases">
        <title>Genomic Encyclopedia of Type Strains, Phase IV (KMG-V): Genome sequencing to study the core and pangenomes of soil and plant-associated prokaryotes.</title>
        <authorList>
            <person name="Whitman W."/>
        </authorList>
    </citation>
    <scope>NUCLEOTIDE SEQUENCE [LARGE SCALE GENOMIC DNA]</scope>
    <source>
        <strain evidence="1 2">M2T3</strain>
    </source>
</reference>
<dbReference type="EMBL" id="JACHCC010000001">
    <property type="protein sequence ID" value="MBB6498124.1"/>
    <property type="molecule type" value="Genomic_DNA"/>
</dbReference>
<name>A0A7X0MGI2_9SPHI</name>
<sequence length="511" mass="57019">MLAISIFTKALKYIGIFAGMTIPYCNHPVKTTDPVKPSAIVVPKIDPGDTSRYVKLDIELKNSQHPSFFFTDLPYDKDKGLMLMKDDALLSDYTIVFKILSGGVVNGKKYPGFFYTDGTGKDIGYKYSFAINPNEGHTTDTKNVTSWAQINEIISKGHAYMNHSLLHGGTDKLKAIKDAEKNMWAHTHYRMTELVPPGNDEGYVENGLQLGYHLISSEFGEPVPDGNNSPGNENMSWGSYIPMKTQNFNKALISRTNLGDQWNAAELKSSKAYIDYIFNNPNQEKKLVGAAFSHGPFGDKKEGADNFFEFLTYIKNHPANHDNVWVASSKELMDYEKTKTKVIITEQHYDAKTGHYKIILDMDRIDPNVIYRNLSLKVKGGTITKVKGDGAGDVTFNPSTGLINIYKTDRSKVISPFADPLPPQIVNITAKGNIISFSYDKPVVQTKKQGYEIPGNKIIELKGSGKSWQLVLENVVTPAQTFYYRIQSGDAKQAGQPLLRVCSYIGNPIRH</sequence>
<gene>
    <name evidence="1" type="ORF">HDF25_000248</name>
</gene>
<dbReference type="RefSeq" id="WP_184621953.1">
    <property type="nucleotide sequence ID" value="NZ_JACHCC010000001.1"/>
</dbReference>
<dbReference type="SUPFAM" id="SSF88713">
    <property type="entry name" value="Glycoside hydrolase/deacetylase"/>
    <property type="match status" value="1"/>
</dbReference>
<dbReference type="GO" id="GO:0005975">
    <property type="term" value="P:carbohydrate metabolic process"/>
    <property type="evidence" value="ECO:0007669"/>
    <property type="project" value="InterPro"/>
</dbReference>
<accession>A0A7X0MGI2</accession>
<dbReference type="Proteomes" id="UP000521017">
    <property type="component" value="Unassembled WGS sequence"/>
</dbReference>
<evidence type="ECO:0000313" key="1">
    <source>
        <dbReference type="EMBL" id="MBB6498124.1"/>
    </source>
</evidence>
<evidence type="ECO:0000313" key="2">
    <source>
        <dbReference type="Proteomes" id="UP000521017"/>
    </source>
</evidence>
<dbReference type="AlphaFoldDB" id="A0A7X0MGI2"/>
<proteinExistence type="predicted"/>
<organism evidence="1 2">
    <name type="scientific">Pedobacter cryoconitis</name>
    <dbReference type="NCBI Taxonomy" id="188932"/>
    <lineage>
        <taxon>Bacteria</taxon>
        <taxon>Pseudomonadati</taxon>
        <taxon>Bacteroidota</taxon>
        <taxon>Sphingobacteriia</taxon>
        <taxon>Sphingobacteriales</taxon>
        <taxon>Sphingobacteriaceae</taxon>
        <taxon>Pedobacter</taxon>
    </lineage>
</organism>
<protein>
    <submittedName>
        <fullName evidence="1">Uncharacterized protein</fullName>
    </submittedName>
</protein>